<evidence type="ECO:0000313" key="2">
    <source>
        <dbReference type="EMBL" id="MFJ5446629.1"/>
    </source>
</evidence>
<accession>A0ABW8GMX1</accession>
<sequence length="85" mass="9400">MSLSHGILPGMPVICSQGKQFATVDHMEGSNQIKLTKDESGQHHFIPVSWVAATDNAEVTLNRPGDEVKRQWSTTPKPEQPNAYQ</sequence>
<evidence type="ECO:0000256" key="1">
    <source>
        <dbReference type="SAM" id="MobiDB-lite"/>
    </source>
</evidence>
<comment type="caution">
    <text evidence="2">The sequence shown here is derived from an EMBL/GenBank/DDBJ whole genome shotgun (WGS) entry which is preliminary data.</text>
</comment>
<dbReference type="RefSeq" id="WP_400882333.1">
    <property type="nucleotide sequence ID" value="NZ_JBIWXY010000002.1"/>
</dbReference>
<dbReference type="Pfam" id="PF09939">
    <property type="entry name" value="DUF2171"/>
    <property type="match status" value="1"/>
</dbReference>
<reference evidence="2 3" key="1">
    <citation type="submission" date="2024-11" db="EMBL/GenBank/DDBJ databases">
        <authorList>
            <person name="Kaparullina E.N."/>
            <person name="Delegan Y.A."/>
            <person name="Doronina N.V."/>
        </authorList>
    </citation>
    <scope>NUCLEOTIDE SEQUENCE [LARGE SCALE GENOMIC DNA]</scope>
    <source>
        <strain evidence="2 3">7sh_L</strain>
    </source>
</reference>
<gene>
    <name evidence="2" type="ORF">ACIKP9_10360</name>
</gene>
<dbReference type="Proteomes" id="UP001617669">
    <property type="component" value="Unassembled WGS sequence"/>
</dbReference>
<organism evidence="2 3">
    <name type="scientific">Methylobacillus methanolivorans</name>
    <dbReference type="NCBI Taxonomy" id="1848927"/>
    <lineage>
        <taxon>Bacteria</taxon>
        <taxon>Pseudomonadati</taxon>
        <taxon>Pseudomonadota</taxon>
        <taxon>Betaproteobacteria</taxon>
        <taxon>Nitrosomonadales</taxon>
        <taxon>Methylophilaceae</taxon>
        <taxon>Methylobacillus</taxon>
    </lineage>
</organism>
<proteinExistence type="predicted"/>
<keyword evidence="3" id="KW-1185">Reference proteome</keyword>
<name>A0ABW8GMX1_9PROT</name>
<feature type="compositionally biased region" description="Polar residues" evidence="1">
    <location>
        <begin position="71"/>
        <end position="85"/>
    </location>
</feature>
<dbReference type="EMBL" id="JBIWXY010000002">
    <property type="protein sequence ID" value="MFJ5446629.1"/>
    <property type="molecule type" value="Genomic_DNA"/>
</dbReference>
<protein>
    <submittedName>
        <fullName evidence="2">DUF2171 domain-containing protein</fullName>
    </submittedName>
</protein>
<evidence type="ECO:0000313" key="3">
    <source>
        <dbReference type="Proteomes" id="UP001617669"/>
    </source>
</evidence>
<dbReference type="InterPro" id="IPR018684">
    <property type="entry name" value="DUF2171"/>
</dbReference>
<feature type="region of interest" description="Disordered" evidence="1">
    <location>
        <begin position="62"/>
        <end position="85"/>
    </location>
</feature>